<evidence type="ECO:0000313" key="4">
    <source>
        <dbReference type="Proteomes" id="UP000295701"/>
    </source>
</evidence>
<proteinExistence type="predicted"/>
<reference evidence="3 4" key="1">
    <citation type="submission" date="2019-03" db="EMBL/GenBank/DDBJ databases">
        <title>Primorskyibacter sp. SS33 isolated from sediments.</title>
        <authorList>
            <person name="Xunke S."/>
        </authorList>
    </citation>
    <scope>NUCLEOTIDE SEQUENCE [LARGE SCALE GENOMIC DNA]</scope>
    <source>
        <strain evidence="3 4">SS33</strain>
    </source>
</reference>
<dbReference type="EMBL" id="SNAA01000003">
    <property type="protein sequence ID" value="TDL81763.1"/>
    <property type="molecule type" value="Genomic_DNA"/>
</dbReference>
<evidence type="ECO:0000256" key="1">
    <source>
        <dbReference type="ARBA" id="ARBA00022777"/>
    </source>
</evidence>
<evidence type="ECO:0000259" key="2">
    <source>
        <dbReference type="Pfam" id="PF00288"/>
    </source>
</evidence>
<dbReference type="Pfam" id="PF00288">
    <property type="entry name" value="GHMP_kinases_N"/>
    <property type="match status" value="1"/>
</dbReference>
<dbReference type="SUPFAM" id="SSF54211">
    <property type="entry name" value="Ribosomal protein S5 domain 2-like"/>
    <property type="match status" value="1"/>
</dbReference>
<dbReference type="OrthoDB" id="7687262at2"/>
<dbReference type="Proteomes" id="UP000295701">
    <property type="component" value="Unassembled WGS sequence"/>
</dbReference>
<keyword evidence="1" id="KW-0808">Transferase</keyword>
<accession>A0A4R6AJY6</accession>
<name>A0A4R6AJY6_9RHOB</name>
<dbReference type="GO" id="GO:0016301">
    <property type="term" value="F:kinase activity"/>
    <property type="evidence" value="ECO:0007669"/>
    <property type="project" value="UniProtKB-KW"/>
</dbReference>
<dbReference type="InterPro" id="IPR006204">
    <property type="entry name" value="GHMP_kinase_N_dom"/>
</dbReference>
<comment type="caution">
    <text evidence="3">The sequence shown here is derived from an EMBL/GenBank/DDBJ whole genome shotgun (WGS) entry which is preliminary data.</text>
</comment>
<dbReference type="Gene3D" id="3.30.230.10">
    <property type="match status" value="1"/>
</dbReference>
<dbReference type="AlphaFoldDB" id="A0A4R6AJY6"/>
<dbReference type="InterPro" id="IPR020568">
    <property type="entry name" value="Ribosomal_Su5_D2-typ_SF"/>
</dbReference>
<organism evidence="3 4">
    <name type="scientific">Palleronia sediminis</name>
    <dbReference type="NCBI Taxonomy" id="2547833"/>
    <lineage>
        <taxon>Bacteria</taxon>
        <taxon>Pseudomonadati</taxon>
        <taxon>Pseudomonadota</taxon>
        <taxon>Alphaproteobacteria</taxon>
        <taxon>Rhodobacterales</taxon>
        <taxon>Roseobacteraceae</taxon>
        <taxon>Palleronia</taxon>
    </lineage>
</organism>
<keyword evidence="1" id="KW-0418">Kinase</keyword>
<gene>
    <name evidence="3" type="ORF">E2L08_03660</name>
</gene>
<evidence type="ECO:0000313" key="3">
    <source>
        <dbReference type="EMBL" id="TDL81763.1"/>
    </source>
</evidence>
<sequence>MGGAGGEPMPLSAPRRLRVPGHFGELLQGRLGPAGPVVLVTLPCAALGTTIHGRAARRLAIHDPARVLGPGAARRLLAGLGARPVHAALRSDLPPGGGAGASTAALVALARFAAPDARPERIARAALAIEGATDPLMFDAPERLLWASRMGAVVARRDAMPPLDVVGALFGPPCRTDPLDDAFPDISDLVPEWRAARDAAALAAVASESARRTLALRGPADDPAPALAARLGALGFAIAHTGPARALVFAPGTVPPGAAATLRAAGGRGVLRFRAGGGR</sequence>
<protein>
    <submittedName>
        <fullName evidence="3">Propanediol utilization protein</fullName>
    </submittedName>
</protein>
<feature type="domain" description="GHMP kinase N-terminal" evidence="2">
    <location>
        <begin position="72"/>
        <end position="131"/>
    </location>
</feature>
<dbReference type="GO" id="GO:0005524">
    <property type="term" value="F:ATP binding"/>
    <property type="evidence" value="ECO:0007669"/>
    <property type="project" value="InterPro"/>
</dbReference>
<dbReference type="InterPro" id="IPR014721">
    <property type="entry name" value="Ribsml_uS5_D2-typ_fold_subgr"/>
</dbReference>
<keyword evidence="4" id="KW-1185">Reference proteome</keyword>